<dbReference type="InterPro" id="IPR004657">
    <property type="entry name" value="MenA"/>
</dbReference>
<dbReference type="InterPro" id="IPR000537">
    <property type="entry name" value="UbiA_prenyltransferase"/>
</dbReference>
<feature type="transmembrane region" description="Helical" evidence="8">
    <location>
        <begin position="126"/>
        <end position="144"/>
    </location>
</feature>
<dbReference type="RefSeq" id="WP_344201160.1">
    <property type="nucleotide sequence ID" value="NZ_BAAAME010000004.1"/>
</dbReference>
<reference evidence="11" key="1">
    <citation type="journal article" date="2019" name="Int. J. Syst. Evol. Microbiol.">
        <title>The Global Catalogue of Microorganisms (GCM) 10K type strain sequencing project: providing services to taxonomists for standard genome sequencing and annotation.</title>
        <authorList>
            <consortium name="The Broad Institute Genomics Platform"/>
            <consortium name="The Broad Institute Genome Sequencing Center for Infectious Disease"/>
            <person name="Wu L."/>
            <person name="Ma J."/>
        </authorList>
    </citation>
    <scope>NUCLEOTIDE SEQUENCE [LARGE SCALE GENOMIC DNA]</scope>
    <source>
        <strain evidence="11">JCM 13518</strain>
    </source>
</reference>
<feature type="transmembrane region" description="Helical" evidence="8">
    <location>
        <begin position="156"/>
        <end position="175"/>
    </location>
</feature>
<dbReference type="HAMAP" id="MF_01937">
    <property type="entry name" value="MenA_1"/>
    <property type="match status" value="1"/>
</dbReference>
<dbReference type="InterPro" id="IPR026046">
    <property type="entry name" value="UBIAD1"/>
</dbReference>
<keyword evidence="5 8" id="KW-0812">Transmembrane</keyword>
<comment type="function">
    <text evidence="8">Conversion of 1,4-dihydroxy-2-naphthoate (DHNA) to demethylmenaquinone (DMK).</text>
</comment>
<evidence type="ECO:0000256" key="4">
    <source>
        <dbReference type="ARBA" id="ARBA00022679"/>
    </source>
</evidence>
<keyword evidence="4 8" id="KW-0808">Transferase</keyword>
<evidence type="ECO:0000256" key="2">
    <source>
        <dbReference type="ARBA" id="ARBA00022428"/>
    </source>
</evidence>
<evidence type="ECO:0000256" key="7">
    <source>
        <dbReference type="ARBA" id="ARBA00023136"/>
    </source>
</evidence>
<evidence type="ECO:0000313" key="10">
    <source>
        <dbReference type="EMBL" id="GAA1740945.1"/>
    </source>
</evidence>
<dbReference type="PIRSF" id="PIRSF005355">
    <property type="entry name" value="UBIAD1"/>
    <property type="match status" value="1"/>
</dbReference>
<dbReference type="Proteomes" id="UP001501057">
    <property type="component" value="Unassembled WGS sequence"/>
</dbReference>
<dbReference type="NCBIfam" id="NF004751">
    <property type="entry name" value="PRK06080.1-3"/>
    <property type="match status" value="1"/>
</dbReference>
<dbReference type="Pfam" id="PF01040">
    <property type="entry name" value="UbiA"/>
    <property type="match status" value="1"/>
</dbReference>
<comment type="catalytic activity">
    <reaction evidence="8">
        <text>an all-trans-polyprenyl diphosphate + 1,4-dihydroxy-2-naphthoate + H(+) = a 2-demethylmenaquinol + CO2 + diphosphate</text>
        <dbReference type="Rhea" id="RHEA:26478"/>
        <dbReference type="Rhea" id="RHEA-COMP:9563"/>
        <dbReference type="Rhea" id="RHEA-COMP:9564"/>
        <dbReference type="ChEBI" id="CHEBI:11173"/>
        <dbReference type="ChEBI" id="CHEBI:15378"/>
        <dbReference type="ChEBI" id="CHEBI:16526"/>
        <dbReference type="ChEBI" id="CHEBI:33019"/>
        <dbReference type="ChEBI" id="CHEBI:55437"/>
        <dbReference type="ChEBI" id="CHEBI:58914"/>
        <dbReference type="EC" id="2.5.1.74"/>
    </reaction>
</comment>
<proteinExistence type="inferred from homology"/>
<feature type="transmembrane region" description="Helical" evidence="8">
    <location>
        <begin position="181"/>
        <end position="199"/>
    </location>
</feature>
<feature type="transmembrane region" description="Helical" evidence="8">
    <location>
        <begin position="227"/>
        <end position="244"/>
    </location>
</feature>
<dbReference type="EMBL" id="BAAAME010000004">
    <property type="protein sequence ID" value="GAA1740945.1"/>
    <property type="molecule type" value="Genomic_DNA"/>
</dbReference>
<dbReference type="InterPro" id="IPR044878">
    <property type="entry name" value="UbiA_sf"/>
</dbReference>
<keyword evidence="6 8" id="KW-1133">Transmembrane helix</keyword>
<keyword evidence="11" id="KW-1185">Reference proteome</keyword>
<comment type="similarity">
    <text evidence="8">Belongs to the MenA family. Type 1 subfamily.</text>
</comment>
<comment type="subcellular location">
    <subcellularLocation>
        <location evidence="8">Cell membrane</location>
        <topology evidence="8">Multi-pass membrane protein</topology>
    </subcellularLocation>
    <subcellularLocation>
        <location evidence="1">Membrane</location>
        <topology evidence="1">Multi-pass membrane protein</topology>
    </subcellularLocation>
</comment>
<organism evidence="10 11">
    <name type="scientific">Aeromicrobium alkaliterrae</name>
    <dbReference type="NCBI Taxonomy" id="302168"/>
    <lineage>
        <taxon>Bacteria</taxon>
        <taxon>Bacillati</taxon>
        <taxon>Actinomycetota</taxon>
        <taxon>Actinomycetes</taxon>
        <taxon>Propionibacteriales</taxon>
        <taxon>Nocardioidaceae</taxon>
        <taxon>Aeromicrobium</taxon>
    </lineage>
</organism>
<keyword evidence="3 8" id="KW-1003">Cell membrane</keyword>
<evidence type="ECO:0000313" key="11">
    <source>
        <dbReference type="Proteomes" id="UP001501057"/>
    </source>
</evidence>
<dbReference type="NCBIfam" id="TIGR00751">
    <property type="entry name" value="menA"/>
    <property type="match status" value="1"/>
</dbReference>
<dbReference type="EC" id="2.5.1.74" evidence="8 9"/>
<evidence type="ECO:0000256" key="6">
    <source>
        <dbReference type="ARBA" id="ARBA00022989"/>
    </source>
</evidence>
<dbReference type="CDD" id="cd13962">
    <property type="entry name" value="PT_UbiA_UBIAD1"/>
    <property type="match status" value="1"/>
</dbReference>
<comment type="caution">
    <text evidence="10">The sequence shown here is derived from an EMBL/GenBank/DDBJ whole genome shotgun (WGS) entry which is preliminary data.</text>
</comment>
<dbReference type="Gene3D" id="1.10.357.140">
    <property type="entry name" value="UbiA prenyltransferase"/>
    <property type="match status" value="1"/>
</dbReference>
<name>A0ABP4W144_9ACTN</name>
<comment type="pathway">
    <text evidence="8">Quinol/quinone metabolism; menaquinone biosynthesis; menaquinol from 1,4-dihydroxy-2-naphthoate: step 1/2.</text>
</comment>
<comment type="caution">
    <text evidence="8">Lacks conserved residue(s) required for the propagation of feature annotation.</text>
</comment>
<evidence type="ECO:0000256" key="3">
    <source>
        <dbReference type="ARBA" id="ARBA00022475"/>
    </source>
</evidence>
<keyword evidence="7 8" id="KW-0472">Membrane</keyword>
<dbReference type="PANTHER" id="PTHR13929">
    <property type="entry name" value="1,4-DIHYDROXY-2-NAPHTHOATE OCTAPRENYLTRANSFERASE"/>
    <property type="match status" value="1"/>
</dbReference>
<protein>
    <recommendedName>
        <fullName evidence="8 9">1,4-dihydroxy-2-naphthoate octaprenyltransferase</fullName>
        <shortName evidence="8">DHNA-octaprenyltransferase</shortName>
        <ecNumber evidence="8 9">2.5.1.74</ecNumber>
    </recommendedName>
</protein>
<accession>A0ABP4W144</accession>
<feature type="transmembrane region" description="Helical" evidence="8">
    <location>
        <begin position="276"/>
        <end position="299"/>
    </location>
</feature>
<gene>
    <name evidence="8" type="primary">menA</name>
    <name evidence="10" type="ORF">GCM10009710_21420</name>
</gene>
<keyword evidence="2 8" id="KW-0474">Menaquinone biosynthesis</keyword>
<evidence type="ECO:0000256" key="8">
    <source>
        <dbReference type="HAMAP-Rule" id="MF_01937"/>
    </source>
</evidence>
<evidence type="ECO:0000256" key="9">
    <source>
        <dbReference type="NCBIfam" id="TIGR00751"/>
    </source>
</evidence>
<evidence type="ECO:0000256" key="1">
    <source>
        <dbReference type="ARBA" id="ARBA00004141"/>
    </source>
</evidence>
<evidence type="ECO:0000256" key="5">
    <source>
        <dbReference type="ARBA" id="ARBA00022692"/>
    </source>
</evidence>
<dbReference type="PANTHER" id="PTHR13929:SF0">
    <property type="entry name" value="UBIA PRENYLTRANSFERASE DOMAIN-CONTAINING PROTEIN 1"/>
    <property type="match status" value="1"/>
</dbReference>
<sequence length="302" mass="30485">MTDGPTSPTAQPPRGFALWLAGARPRTLPAAVAPVAAGTGAAVLADGFVWWKALLALGVSLALQVGVNYANDYSDGVRGTDDDRVGPLRLVGSGLVPASRVKAAALGFLALGGLLGLALAATTTWWLLLVGAAALGAAWTYTGGPSPYGYRALGEVSVFLFFGLVAVVGTTFVQVEEVTSASVLAGVGVGALACAILVANNLRDIATDVLADKRTLAVLLGDRRTRAFYVVLVLVAVGTAVALAATETPWALLALLFAPLAVRGVRVVTSGATGPALIPVLQSTGVAELVFALGLTLGLCLA</sequence>